<keyword evidence="5 9" id="KW-0808">Transferase</keyword>
<dbReference type="OrthoDB" id="1925287at2759"/>
<dbReference type="InterPro" id="IPR049470">
    <property type="entry name" value="TRM61_C"/>
</dbReference>
<comment type="caution">
    <text evidence="13">The sequence shown here is derived from an EMBL/GenBank/DDBJ whole genome shotgun (WGS) entry which is preliminary data.</text>
</comment>
<keyword evidence="8 9" id="KW-0539">Nucleus</keyword>
<dbReference type="FunFam" id="3.40.50.150:FF:000247">
    <property type="entry name" value="tRNA (adenine(58)-N(1))-methyltransferase catalytic subunit TRM61"/>
    <property type="match status" value="1"/>
</dbReference>
<evidence type="ECO:0000256" key="2">
    <source>
        <dbReference type="ARBA" id="ARBA00012796"/>
    </source>
</evidence>
<dbReference type="EMBL" id="MU157883">
    <property type="protein sequence ID" value="KAF9525482.1"/>
    <property type="molecule type" value="Genomic_DNA"/>
</dbReference>
<evidence type="ECO:0000256" key="3">
    <source>
        <dbReference type="ARBA" id="ARBA00015963"/>
    </source>
</evidence>
<evidence type="ECO:0000313" key="14">
    <source>
        <dbReference type="Proteomes" id="UP000807306"/>
    </source>
</evidence>
<keyword evidence="4 9" id="KW-0489">Methyltransferase</keyword>
<evidence type="ECO:0000256" key="8">
    <source>
        <dbReference type="ARBA" id="ARBA00023242"/>
    </source>
</evidence>
<name>A0A9P6JLN7_9AGAR</name>
<dbReference type="AlphaFoldDB" id="A0A9P6JLN7"/>
<feature type="domain" description="tRNA (adenine(58)-N(1))-methyltransferase catalytic subunit TRM61 C-terminal" evidence="12">
    <location>
        <begin position="62"/>
        <end position="370"/>
    </location>
</feature>
<accession>A0A9P6JLN7</accession>
<dbReference type="GO" id="GO:0030488">
    <property type="term" value="P:tRNA methylation"/>
    <property type="evidence" value="ECO:0007669"/>
    <property type="project" value="InterPro"/>
</dbReference>
<comment type="function">
    <text evidence="9">Catalytic subunit of tRNA (adenine-N(1)-)-methyltransferase, which catalyzes the formation of N(1)-methyladenine at position 58 (m1A58) in initiator methionyl-tRNA.</text>
</comment>
<evidence type="ECO:0000256" key="11">
    <source>
        <dbReference type="SAM" id="MobiDB-lite"/>
    </source>
</evidence>
<keyword evidence="6 9" id="KW-0949">S-adenosyl-L-methionine</keyword>
<organism evidence="13 14">
    <name type="scientific">Crepidotus variabilis</name>
    <dbReference type="NCBI Taxonomy" id="179855"/>
    <lineage>
        <taxon>Eukaryota</taxon>
        <taxon>Fungi</taxon>
        <taxon>Dikarya</taxon>
        <taxon>Basidiomycota</taxon>
        <taxon>Agaricomycotina</taxon>
        <taxon>Agaricomycetes</taxon>
        <taxon>Agaricomycetidae</taxon>
        <taxon>Agaricales</taxon>
        <taxon>Agaricineae</taxon>
        <taxon>Crepidotaceae</taxon>
        <taxon>Crepidotus</taxon>
    </lineage>
</organism>
<dbReference type="Gene3D" id="3.10.330.20">
    <property type="match status" value="1"/>
</dbReference>
<dbReference type="Proteomes" id="UP000807306">
    <property type="component" value="Unassembled WGS sequence"/>
</dbReference>
<evidence type="ECO:0000256" key="5">
    <source>
        <dbReference type="ARBA" id="ARBA00022679"/>
    </source>
</evidence>
<evidence type="ECO:0000259" key="12">
    <source>
        <dbReference type="Pfam" id="PF08704"/>
    </source>
</evidence>
<dbReference type="Gene3D" id="3.40.50.150">
    <property type="entry name" value="Vaccinia Virus protein VP39"/>
    <property type="match status" value="1"/>
</dbReference>
<dbReference type="PANTHER" id="PTHR12133">
    <property type="entry name" value="TRNA (ADENINE(58)-N(1))-METHYLTRANSFERASE"/>
    <property type="match status" value="1"/>
</dbReference>
<dbReference type="PROSITE" id="PS51620">
    <property type="entry name" value="SAM_TRM61"/>
    <property type="match status" value="1"/>
</dbReference>
<dbReference type="PANTHER" id="PTHR12133:SF2">
    <property type="entry name" value="TRNA (ADENINE(58)-N(1))-METHYLTRANSFERASE CATALYTIC SUBUNIT TRMT61A"/>
    <property type="match status" value="1"/>
</dbReference>
<evidence type="ECO:0000313" key="13">
    <source>
        <dbReference type="EMBL" id="KAF9525482.1"/>
    </source>
</evidence>
<dbReference type="EC" id="2.1.1.220" evidence="2 9"/>
<evidence type="ECO:0000256" key="6">
    <source>
        <dbReference type="ARBA" id="ARBA00022691"/>
    </source>
</evidence>
<reference evidence="13" key="1">
    <citation type="submission" date="2020-11" db="EMBL/GenBank/DDBJ databases">
        <authorList>
            <consortium name="DOE Joint Genome Institute"/>
            <person name="Ahrendt S."/>
            <person name="Riley R."/>
            <person name="Andreopoulos W."/>
            <person name="Labutti K."/>
            <person name="Pangilinan J."/>
            <person name="Ruiz-Duenas F.J."/>
            <person name="Barrasa J.M."/>
            <person name="Sanchez-Garcia M."/>
            <person name="Camarero S."/>
            <person name="Miyauchi S."/>
            <person name="Serrano A."/>
            <person name="Linde D."/>
            <person name="Babiker R."/>
            <person name="Drula E."/>
            <person name="Ayuso-Fernandez I."/>
            <person name="Pacheco R."/>
            <person name="Padilla G."/>
            <person name="Ferreira P."/>
            <person name="Barriuso J."/>
            <person name="Kellner H."/>
            <person name="Castanera R."/>
            <person name="Alfaro M."/>
            <person name="Ramirez L."/>
            <person name="Pisabarro A.G."/>
            <person name="Kuo A."/>
            <person name="Tritt A."/>
            <person name="Lipzen A."/>
            <person name="He G."/>
            <person name="Yan M."/>
            <person name="Ng V."/>
            <person name="Cullen D."/>
            <person name="Martin F."/>
            <person name="Rosso M.-N."/>
            <person name="Henrissat B."/>
            <person name="Hibbett D."/>
            <person name="Martinez A.T."/>
            <person name="Grigoriev I.V."/>
        </authorList>
    </citation>
    <scope>NUCLEOTIDE SEQUENCE</scope>
    <source>
        <strain evidence="13">CBS 506.95</strain>
    </source>
</reference>
<feature type="binding site" evidence="10">
    <location>
        <position position="133"/>
    </location>
    <ligand>
        <name>S-adenosyl-L-methionine</name>
        <dbReference type="ChEBI" id="CHEBI:59789"/>
    </ligand>
</feature>
<keyword evidence="7 9" id="KW-0819">tRNA processing</keyword>
<dbReference type="SUPFAM" id="SSF53335">
    <property type="entry name" value="S-adenosyl-L-methionine-dependent methyltransferases"/>
    <property type="match status" value="1"/>
</dbReference>
<comment type="subcellular location">
    <subcellularLocation>
        <location evidence="1 9">Nucleus</location>
    </subcellularLocation>
</comment>
<evidence type="ECO:0000256" key="7">
    <source>
        <dbReference type="ARBA" id="ARBA00022694"/>
    </source>
</evidence>
<proteinExistence type="inferred from homology"/>
<dbReference type="GO" id="GO:0160107">
    <property type="term" value="F:tRNA (adenine(58)-N1)-methyltransferase activity"/>
    <property type="evidence" value="ECO:0007669"/>
    <property type="project" value="UniProtKB-EC"/>
</dbReference>
<comment type="catalytic activity">
    <reaction evidence="9">
        <text>adenosine(58) in tRNA + S-adenosyl-L-methionine = N(1)-methyladenosine(58) in tRNA + S-adenosyl-L-homocysteine + H(+)</text>
        <dbReference type="Rhea" id="RHEA:43152"/>
        <dbReference type="Rhea" id="RHEA-COMP:10365"/>
        <dbReference type="Rhea" id="RHEA-COMP:10366"/>
        <dbReference type="ChEBI" id="CHEBI:15378"/>
        <dbReference type="ChEBI" id="CHEBI:57856"/>
        <dbReference type="ChEBI" id="CHEBI:59789"/>
        <dbReference type="ChEBI" id="CHEBI:74411"/>
        <dbReference type="ChEBI" id="CHEBI:74491"/>
        <dbReference type="EC" id="2.1.1.220"/>
    </reaction>
</comment>
<feature type="region of interest" description="Disordered" evidence="11">
    <location>
        <begin position="270"/>
        <end position="307"/>
    </location>
</feature>
<evidence type="ECO:0000256" key="4">
    <source>
        <dbReference type="ARBA" id="ARBA00022603"/>
    </source>
</evidence>
<evidence type="ECO:0000256" key="10">
    <source>
        <dbReference type="PIRSR" id="PIRSR017269-1"/>
    </source>
</evidence>
<gene>
    <name evidence="13" type="ORF">CPB83DRAFT_818392</name>
</gene>
<dbReference type="Pfam" id="PF08704">
    <property type="entry name" value="GCD14"/>
    <property type="match status" value="1"/>
</dbReference>
<dbReference type="PIRSF" id="PIRSF017269">
    <property type="entry name" value="GCD14"/>
    <property type="match status" value="1"/>
</dbReference>
<comment type="similarity">
    <text evidence="9">Belongs to the class I-like SAM-binding methyltransferase superfamily. TRM61 family.</text>
</comment>
<protein>
    <recommendedName>
        <fullName evidence="3 9">tRNA (adenine(58)-N(1))-methyltransferase catalytic subunit TRM61</fullName>
        <ecNumber evidence="2 9">2.1.1.220</ecNumber>
    </recommendedName>
</protein>
<dbReference type="InterPro" id="IPR014816">
    <property type="entry name" value="tRNA_MeTrfase_Gcd14"/>
</dbReference>
<sequence length="417" mass="45671">MWSTAREVAAGDTVIIWLTRDLVQPLVIAPGKDFNTRYGNFKHSDFVGVPYGSKVVPKSGKGFIHILKPTPELWTIALPHRTQILYLADIALITSYLGIRKGSKVIEAGTGSASFSHSVARTVGSAGHLWSYEFHEARFAKAKEEFARHGMEDVVTIQHRNVCKDGFTVVDEVDSVFLDLPAPWDAVEHAKKALRKDCTTRICCFSPCMEQVLRTVSALNEAGFAEITMYETLLRPIEVFQIPQLPDVSVISEKLKHSEAKREEKRIRQIAANKQGKGKRKRDETGEEGAWDAGNEHAFNSKRAKTDKEDQDFIVSMDVMENSSSTVNAVGPSPSNETGNATLVPPPSKINIAKALTEVRGHTSYLTFARLIPIAVAPTESVALREATELEGVKGTITDNSVSTAGTTMSSTIESGS</sequence>
<evidence type="ECO:0000256" key="1">
    <source>
        <dbReference type="ARBA" id="ARBA00004123"/>
    </source>
</evidence>
<dbReference type="InterPro" id="IPR029063">
    <property type="entry name" value="SAM-dependent_MTases_sf"/>
</dbReference>
<dbReference type="GO" id="GO:0031515">
    <property type="term" value="C:tRNA (m1A) methyltransferase complex"/>
    <property type="evidence" value="ECO:0007669"/>
    <property type="project" value="UniProtKB-UniRule"/>
</dbReference>
<feature type="region of interest" description="Disordered" evidence="11">
    <location>
        <begin position="324"/>
        <end position="344"/>
    </location>
</feature>
<feature type="binding site" evidence="10">
    <location>
        <position position="179"/>
    </location>
    <ligand>
        <name>S-adenosyl-L-methionine</name>
        <dbReference type="ChEBI" id="CHEBI:59789"/>
    </ligand>
</feature>
<evidence type="ECO:0000256" key="9">
    <source>
        <dbReference type="PIRNR" id="PIRNR017269"/>
    </source>
</evidence>
<feature type="compositionally biased region" description="Polar residues" evidence="11">
    <location>
        <begin position="324"/>
        <end position="341"/>
    </location>
</feature>
<dbReference type="GO" id="GO:0005634">
    <property type="term" value="C:nucleus"/>
    <property type="evidence" value="ECO:0007669"/>
    <property type="project" value="UniProtKB-SubCell"/>
</dbReference>
<keyword evidence="14" id="KW-1185">Reference proteome</keyword>